<reference evidence="5" key="1">
    <citation type="submission" date="2021-02" db="EMBL/GenBank/DDBJ databases">
        <authorList>
            <person name="Dougan E. K."/>
            <person name="Rhodes N."/>
            <person name="Thang M."/>
            <person name="Chan C."/>
        </authorList>
    </citation>
    <scope>NUCLEOTIDE SEQUENCE</scope>
</reference>
<dbReference type="PRINTS" id="PR00258">
    <property type="entry name" value="SPERACTRCPTR"/>
</dbReference>
<evidence type="ECO:0000256" key="2">
    <source>
        <dbReference type="ARBA" id="ARBA00022737"/>
    </source>
</evidence>
<gene>
    <name evidence="5" type="ORF">PGLA2088_LOCUS43942</name>
</gene>
<dbReference type="InterPro" id="IPR036772">
    <property type="entry name" value="SRCR-like_dom_sf"/>
</dbReference>
<accession>A0A813LAQ0</accession>
<evidence type="ECO:0000313" key="5">
    <source>
        <dbReference type="EMBL" id="CAE8725015.1"/>
    </source>
</evidence>
<dbReference type="Proteomes" id="UP000626109">
    <property type="component" value="Unassembled WGS sequence"/>
</dbReference>
<sequence>VGVDCAQVAAPPVEGQLRLSGGSRGRLDVYHDEQWGTVCSRGFDDSDARVACRQLGYCCGVSLGSGTDPLMGLGPVWLGYVSCVGFEQRLEYCPHVGWANSTCARSEDVAIDCLDGPSCLRRSVHVYSPGDTGLRIYVSGVTSVTPEAVQRSEAQGFFISCGTGCSKDSSAYLATSCEMAAGGPDGASTNSASLEPAGSLGLWSLTLDTSNLSLGTYFRLCLDADGNNTELSVGDAGFEVYLQVLGVDTRVVLAAPLQEVQANCSAGCNVSSTPLQVFLSIANFGCRAPLDEAQPAPVKRTHVAELSAASSTDSLWRFVVDASGLEAGARAVLCEDFDGPGPGRPGLAAGRYVYVSGTVVATSETLRRRPLQEVKLECTVGCSAVSLGFLATSCEDPTFGRSTAPANFQGVKPFFSVTLDATRLEAGFRYLLCVDLDGPDSVSARLQSGPSVGIGPFVAGVAASLTPSVLALPDQHVALTCSADCRGFSAGVSSIFLSYEPCATQTEPGTYS</sequence>
<evidence type="ECO:0000313" key="6">
    <source>
        <dbReference type="Proteomes" id="UP000626109"/>
    </source>
</evidence>
<dbReference type="Pfam" id="PF00530">
    <property type="entry name" value="SRCR"/>
    <property type="match status" value="1"/>
</dbReference>
<dbReference type="SMART" id="SM00202">
    <property type="entry name" value="SR"/>
    <property type="match status" value="1"/>
</dbReference>
<feature type="domain" description="SRCR" evidence="4">
    <location>
        <begin position="17"/>
        <end position="114"/>
    </location>
</feature>
<evidence type="ECO:0000256" key="1">
    <source>
        <dbReference type="ARBA" id="ARBA00022729"/>
    </source>
</evidence>
<keyword evidence="1" id="KW-0732">Signal</keyword>
<dbReference type="AlphaFoldDB" id="A0A813LAQ0"/>
<proteinExistence type="predicted"/>
<dbReference type="EMBL" id="CAJNNW010034988">
    <property type="protein sequence ID" value="CAE8725015.1"/>
    <property type="molecule type" value="Genomic_DNA"/>
</dbReference>
<name>A0A813LAQ0_POLGL</name>
<dbReference type="FunFam" id="3.10.250.10:FF:000001">
    <property type="entry name" value="Lysyl oxidase 4 isoform X1"/>
    <property type="match status" value="1"/>
</dbReference>
<dbReference type="Gene3D" id="3.10.250.10">
    <property type="entry name" value="SRCR-like domain"/>
    <property type="match status" value="1"/>
</dbReference>
<comment type="caution">
    <text evidence="5">The sequence shown here is derived from an EMBL/GenBank/DDBJ whole genome shotgun (WGS) entry which is preliminary data.</text>
</comment>
<keyword evidence="2" id="KW-0677">Repeat</keyword>
<dbReference type="GO" id="GO:0016020">
    <property type="term" value="C:membrane"/>
    <property type="evidence" value="ECO:0007669"/>
    <property type="project" value="InterPro"/>
</dbReference>
<dbReference type="PROSITE" id="PS50287">
    <property type="entry name" value="SRCR_2"/>
    <property type="match status" value="1"/>
</dbReference>
<protein>
    <recommendedName>
        <fullName evidence="4">SRCR domain-containing protein</fullName>
    </recommendedName>
</protein>
<keyword evidence="3" id="KW-1015">Disulfide bond</keyword>
<dbReference type="PANTHER" id="PTHR19331:SF487">
    <property type="entry name" value="SOLUBLE SCAVENGER RECEPTOR CYSTEINE-RICH DOMAIN-CONTAINING PROTEIN SSC5D"/>
    <property type="match status" value="1"/>
</dbReference>
<dbReference type="PANTHER" id="PTHR19331">
    <property type="entry name" value="SCAVENGER RECEPTOR DOMAIN-CONTAINING"/>
    <property type="match status" value="1"/>
</dbReference>
<dbReference type="InterPro" id="IPR001190">
    <property type="entry name" value="SRCR"/>
</dbReference>
<dbReference type="SUPFAM" id="SSF56487">
    <property type="entry name" value="SRCR-like"/>
    <property type="match status" value="1"/>
</dbReference>
<feature type="non-terminal residue" evidence="5">
    <location>
        <position position="512"/>
    </location>
</feature>
<organism evidence="5 6">
    <name type="scientific">Polarella glacialis</name>
    <name type="common">Dinoflagellate</name>
    <dbReference type="NCBI Taxonomy" id="89957"/>
    <lineage>
        <taxon>Eukaryota</taxon>
        <taxon>Sar</taxon>
        <taxon>Alveolata</taxon>
        <taxon>Dinophyceae</taxon>
        <taxon>Suessiales</taxon>
        <taxon>Suessiaceae</taxon>
        <taxon>Polarella</taxon>
    </lineage>
</organism>
<evidence type="ECO:0000259" key="4">
    <source>
        <dbReference type="PROSITE" id="PS50287"/>
    </source>
</evidence>
<feature type="non-terminal residue" evidence="5">
    <location>
        <position position="1"/>
    </location>
</feature>
<evidence type="ECO:0000256" key="3">
    <source>
        <dbReference type="ARBA" id="ARBA00023157"/>
    </source>
</evidence>